<reference evidence="3" key="2">
    <citation type="submission" date="2010-04" db="EMBL/GenBank/DDBJ databases">
        <authorList>
            <person name="Buell R."/>
            <person name="Hamilton J."/>
            <person name="Hostetler J."/>
        </authorList>
    </citation>
    <scope>NUCLEOTIDE SEQUENCE [LARGE SCALE GENOMIC DNA]</scope>
    <source>
        <strain evidence="3">DAOM:BR144</strain>
    </source>
</reference>
<reference evidence="2" key="3">
    <citation type="submission" date="2015-02" db="UniProtKB">
        <authorList>
            <consortium name="EnsemblProtists"/>
        </authorList>
    </citation>
    <scope>IDENTIFICATION</scope>
    <source>
        <strain evidence="2">DAOM BR144</strain>
    </source>
</reference>
<reference evidence="3" key="1">
    <citation type="journal article" date="2010" name="Genome Biol.">
        <title>Genome sequence of the necrotrophic plant pathogen Pythium ultimum reveals original pathogenicity mechanisms and effector repertoire.</title>
        <authorList>
            <person name="Levesque C.A."/>
            <person name="Brouwer H."/>
            <person name="Cano L."/>
            <person name="Hamilton J.P."/>
            <person name="Holt C."/>
            <person name="Huitema E."/>
            <person name="Raffaele S."/>
            <person name="Robideau G.P."/>
            <person name="Thines M."/>
            <person name="Win J."/>
            <person name="Zerillo M.M."/>
            <person name="Beakes G.W."/>
            <person name="Boore J.L."/>
            <person name="Busam D."/>
            <person name="Dumas B."/>
            <person name="Ferriera S."/>
            <person name="Fuerstenberg S.I."/>
            <person name="Gachon C.M."/>
            <person name="Gaulin E."/>
            <person name="Govers F."/>
            <person name="Grenville-Briggs L."/>
            <person name="Horner N."/>
            <person name="Hostetler J."/>
            <person name="Jiang R.H."/>
            <person name="Johnson J."/>
            <person name="Krajaejun T."/>
            <person name="Lin H."/>
            <person name="Meijer H.J."/>
            <person name="Moore B."/>
            <person name="Morris P."/>
            <person name="Phuntmart V."/>
            <person name="Puiu D."/>
            <person name="Shetty J."/>
            <person name="Stajich J.E."/>
            <person name="Tripathy S."/>
            <person name="Wawra S."/>
            <person name="van West P."/>
            <person name="Whitty B.R."/>
            <person name="Coutinho P.M."/>
            <person name="Henrissat B."/>
            <person name="Martin F."/>
            <person name="Thomas P.D."/>
            <person name="Tyler B.M."/>
            <person name="De Vries R.P."/>
            <person name="Kamoun S."/>
            <person name="Yandell M."/>
            <person name="Tisserat N."/>
            <person name="Buell C.R."/>
        </authorList>
    </citation>
    <scope>NUCLEOTIDE SEQUENCE</scope>
    <source>
        <strain evidence="3">DAOM:BR144</strain>
    </source>
</reference>
<evidence type="ECO:0000313" key="3">
    <source>
        <dbReference type="Proteomes" id="UP000019132"/>
    </source>
</evidence>
<dbReference type="OMA" id="IAQKCAI"/>
<dbReference type="Proteomes" id="UP000019132">
    <property type="component" value="Unassembled WGS sequence"/>
</dbReference>
<proteinExistence type="predicted"/>
<feature type="region of interest" description="Disordered" evidence="1">
    <location>
        <begin position="763"/>
        <end position="800"/>
    </location>
</feature>
<protein>
    <submittedName>
        <fullName evidence="2">Uncharacterized protein</fullName>
    </submittedName>
</protein>
<dbReference type="VEuPathDB" id="FungiDB:PYU1_G014644"/>
<evidence type="ECO:0000313" key="2">
    <source>
        <dbReference type="EnsemblProtists" id="PYU1_T014675"/>
    </source>
</evidence>
<evidence type="ECO:0000256" key="1">
    <source>
        <dbReference type="SAM" id="MobiDB-lite"/>
    </source>
</evidence>
<dbReference type="EMBL" id="GL376587">
    <property type="status" value="NOT_ANNOTATED_CDS"/>
    <property type="molecule type" value="Genomic_DNA"/>
</dbReference>
<dbReference type="STRING" id="431595.K3XBS6"/>
<feature type="compositionally biased region" description="Basic residues" evidence="1">
    <location>
        <begin position="770"/>
        <end position="780"/>
    </location>
</feature>
<keyword evidence="3" id="KW-1185">Reference proteome</keyword>
<dbReference type="EnsemblProtists" id="PYU1_T014675">
    <property type="protein sequence ID" value="PYU1_T014675"/>
    <property type="gene ID" value="PYU1_G014644"/>
</dbReference>
<dbReference type="eggNOG" id="ENOG502S0VV">
    <property type="taxonomic scope" value="Eukaryota"/>
</dbReference>
<dbReference type="InParanoid" id="K3XBS6"/>
<organism evidence="2 3">
    <name type="scientific">Globisporangium ultimum (strain ATCC 200006 / CBS 805.95 / DAOM BR144)</name>
    <name type="common">Pythium ultimum</name>
    <dbReference type="NCBI Taxonomy" id="431595"/>
    <lineage>
        <taxon>Eukaryota</taxon>
        <taxon>Sar</taxon>
        <taxon>Stramenopiles</taxon>
        <taxon>Oomycota</taxon>
        <taxon>Peronosporomycetes</taxon>
        <taxon>Pythiales</taxon>
        <taxon>Pythiaceae</taxon>
        <taxon>Globisporangium</taxon>
    </lineage>
</organism>
<dbReference type="HOGENOM" id="CLU_368639_0_0_1"/>
<name>K3XBS6_GLOUD</name>
<dbReference type="PROSITE" id="PS50096">
    <property type="entry name" value="IQ"/>
    <property type="match status" value="1"/>
</dbReference>
<accession>K3XBS6</accession>
<sequence length="800" mass="93387">MDRRIKKEVLRRKMRWKKELLPRVQTAARPNASHLDTPRGLALLQHVSDGVNEVLMTRPLNPFAFLAEYLRHAVRKTHEYGNGARHELMCKLTYHVEADATSLLILEMHKKRRIIENTIRDTKSDETSSKELIRCIIALEQELQLPDDELRLLPEDHGFLAINIPNRQEHWSIDTPNVEFPKACDSNTPSVDVMAEGINALPPDQQQWLRTFLDPQRDLDSYHEHVMEGVTKTLVQLQVVEPENSAQWLIAFFKGETSSLTPTAEAKAHMMLFFKTNYELMCTINRLKHAQREMHARWERLQAACAQLNDELELRNLFITKLSESHLTMRTQAIMDGTPVFLNSQKQWVIPGHLLLSHELFGLEKVALQRAEAYLMQKDETRWRYLLITQQRYDMSVRIQSAWRCARGYRKYKALKAKRKAAAIVIQRNYFHYLFHRAIRVPQWCVLGREVVVAPSIAQKCAISFQFYPKKDFSTGNYKRLDASSLTIAEMMEICRVDEECAGVSTDGAMKRFLPRKLSQLQPMKSEIMDAESAIKPAGLYVKVYPSKADPVANTGIITAIPDDRFGLVRVVLDGIAMIENVPLAKLSDRWKRIRIKLFQKKQEKKKRMVVIGGKLKALADDEEELEVTGGNNDFEKLEEDEEEEELRWRWKRVRTGNPSSNRDEVTEDGSELIEYFYEDQATKRLLRKEPEHTFEDPEVRVRVIQERKQHYDEQQRKKYETKRLESIVRLQCAWRSKRARDAFRQVIALRAKEKEREVLVNQVHDAKHDTKKAKSKQKTKTSNSKRVDSKPNFFSKWFK</sequence>
<dbReference type="AlphaFoldDB" id="K3XBS6"/>